<feature type="region of interest" description="Disordered" evidence="2">
    <location>
        <begin position="110"/>
        <end position="141"/>
    </location>
</feature>
<feature type="region of interest" description="Disordered" evidence="2">
    <location>
        <begin position="1"/>
        <end position="24"/>
    </location>
</feature>
<evidence type="ECO:0000313" key="4">
    <source>
        <dbReference type="Proteomes" id="UP000001261"/>
    </source>
</evidence>
<dbReference type="GO" id="GO:0016460">
    <property type="term" value="C:myosin II complex"/>
    <property type="evidence" value="ECO:0007669"/>
    <property type="project" value="TreeGrafter"/>
</dbReference>
<dbReference type="RefSeq" id="XP_001247443.2">
    <property type="nucleotide sequence ID" value="XM_001247442.2"/>
</dbReference>
<gene>
    <name evidence="3" type="ORF">CIMG_01214</name>
</gene>
<dbReference type="PANTHER" id="PTHR45615">
    <property type="entry name" value="MYOSIN HEAVY CHAIN, NON-MUSCLE"/>
    <property type="match status" value="1"/>
</dbReference>
<feature type="compositionally biased region" description="Basic and acidic residues" evidence="2">
    <location>
        <begin position="220"/>
        <end position="237"/>
    </location>
</feature>
<feature type="region of interest" description="Disordered" evidence="2">
    <location>
        <begin position="1160"/>
        <end position="1180"/>
    </location>
</feature>
<feature type="coiled-coil region" evidence="1">
    <location>
        <begin position="904"/>
        <end position="996"/>
    </location>
</feature>
<protein>
    <recommendedName>
        <fullName evidence="5">Rootletin</fullName>
    </recommendedName>
</protein>
<dbReference type="InParanoid" id="J3KIP8"/>
<sequence>MDQTADLENRQLSPANIDDNVGLSPTSKKVLGHCAVKVVTSPTKDFRTLIARPPNSSLDGNSSFHFARPNHPAPSFSIRPLPRAAREDGGIGRGISVPIAANISAMSIMEPNSSQNDITPTVESTEGDLGNEPSSTSPQPQIEPMQAFAATQSCPNASPDTNLCIDSQAREAEPRVRSERIANSLTKETAPLMRHELPESVRQLSRATSISSNNNPMHTSEPRLNRERCASHNERSARSSSTSGSTTSKISKQQRLRTPSRLSKDTGKTSSLPSQPSEEDLFYLLIHRLKKRDQVEAATAALREETEKKLREVNEENEALKSQLREAEDRCHAQETQNTAQRNIIERWKVKLGKVKSLVAIIGNDHEILRKDGQFLKSAQIALVRGKHQLQTDLRHLKCGTDHLSKAVTQQRAELASMQAKFTVLEQSLALRDNRLENSEKLLEREKNHTSTLEAFIRNHSNRGLKQIALLQQTQTETASNVGNLAEGIKNLLTESQSTIKVELGLQLKPCLEILETLSKPESIDLAQLAQIDKALRDISMKVDSQNQKTELHVASGFDVQNQQASRIIQQLSDMRVFFEESSTASIKLADTKQTNGMLQEKVKIAEATLAQINVENAILKETESSLRNDVSALQKEVESLQNQLADACQSSEDRHELSKLRIQFKEISAVLDDATAKLKAKEEEVSKLEAGLSETKSRLQNSETQILNLETEKAKFEKDTISIENRVRAEFTKASLLSTEQNRAWFEQQLYQIKREKATAEKSANTLKEQTALLKSKLAAAGSSQSELEITVTENAKMMNDLESTRQEEITDLDEVVFKLKDEKTFHAMDAEEAKSSLQRALAENAKMKIELVEAQSWMESSCQLSLLQEKFDLMRDESVQKDENIAFLTNEIATLKDNATVTERLREEAAQGTLELKDLRKKLEDAHKENMELTERLKSRDDDTACRTAELDLSKQEENMVNLHQTIRGKDSELQKLQGRLDRAEESLTKIEGLLRQFGILGANDLLVQSWVTLERRLSYFARLPESSEMLLDADTDEVSLQGSKSTGKRKRIANLTPSIERKTSPRCSTPGYKTTRVVYRKESISRSISCSPLKPQVQKRSASKKKHTRITTPRIKPFSQVQWDLDGRRSSPSQSIDYLSNTPVYESWRVANIPASTPKLQQGNSSTPMTKLPPSPIKDVKVESHMIHRNYADESLYTPQEKNQNLEEIKGSSQAEKGQKLPKSILKEPALPALAGREDNEVHTSSRMESQKTKEAGAPAVPRRQTRASSQYFKSSDNPSTILSSSRHTWAITQSAESSMGYRRPRRYGRKKGRGYKYSLHPGSTNSKQENCTTIGSNKIIQNNGRRIKKV</sequence>
<dbReference type="GO" id="GO:0032982">
    <property type="term" value="C:myosin filament"/>
    <property type="evidence" value="ECO:0007669"/>
    <property type="project" value="TreeGrafter"/>
</dbReference>
<reference evidence="4" key="1">
    <citation type="journal article" date="2009" name="Genome Res.">
        <title>Comparative genomic analyses of the human fungal pathogens Coccidioides and their relatives.</title>
        <authorList>
            <person name="Sharpton T.J."/>
            <person name="Stajich J.E."/>
            <person name="Rounsley S.D."/>
            <person name="Gardner M.J."/>
            <person name="Wortman J.R."/>
            <person name="Jordar V.S."/>
            <person name="Maiti R."/>
            <person name="Kodira C.D."/>
            <person name="Neafsey D.E."/>
            <person name="Zeng Q."/>
            <person name="Hung C.-Y."/>
            <person name="McMahan C."/>
            <person name="Muszewska A."/>
            <person name="Grynberg M."/>
            <person name="Mandel M.A."/>
            <person name="Kellner E.M."/>
            <person name="Barker B.M."/>
            <person name="Galgiani J.N."/>
            <person name="Orbach M.J."/>
            <person name="Kirkland T.N."/>
            <person name="Cole G.T."/>
            <person name="Henn M.R."/>
            <person name="Birren B.W."/>
            <person name="Taylor J.W."/>
        </authorList>
    </citation>
    <scope>NUCLEOTIDE SEQUENCE [LARGE SCALE GENOMIC DNA]</scope>
    <source>
        <strain evidence="4">RS</strain>
    </source>
</reference>
<reference evidence="4" key="2">
    <citation type="journal article" date="2010" name="Genome Res.">
        <title>Population genomic sequencing of Coccidioides fungi reveals recent hybridization and transposon control.</title>
        <authorList>
            <person name="Neafsey D.E."/>
            <person name="Barker B.M."/>
            <person name="Sharpton T.J."/>
            <person name="Stajich J.E."/>
            <person name="Park D.J."/>
            <person name="Whiston E."/>
            <person name="Hung C.-Y."/>
            <person name="McMahan C."/>
            <person name="White J."/>
            <person name="Sykes S."/>
            <person name="Heiman D."/>
            <person name="Young S."/>
            <person name="Zeng Q."/>
            <person name="Abouelleil A."/>
            <person name="Aftuck L."/>
            <person name="Bessette D."/>
            <person name="Brown A."/>
            <person name="FitzGerald M."/>
            <person name="Lui A."/>
            <person name="Macdonald J.P."/>
            <person name="Priest M."/>
            <person name="Orbach M.J."/>
            <person name="Galgiani J.N."/>
            <person name="Kirkland T.N."/>
            <person name="Cole G.T."/>
            <person name="Birren B.W."/>
            <person name="Henn M.R."/>
            <person name="Taylor J.W."/>
            <person name="Rounsley S.D."/>
        </authorList>
    </citation>
    <scope>GENOME REANNOTATION</scope>
    <source>
        <strain evidence="4">RS</strain>
    </source>
</reference>
<proteinExistence type="predicted"/>
<evidence type="ECO:0000313" key="3">
    <source>
        <dbReference type="EMBL" id="EAS35860.3"/>
    </source>
</evidence>
<keyword evidence="4" id="KW-1185">Reference proteome</keyword>
<feature type="compositionally biased region" description="Low complexity" evidence="2">
    <location>
        <begin position="238"/>
        <end position="251"/>
    </location>
</feature>
<feature type="compositionally biased region" description="Basic residues" evidence="2">
    <location>
        <begin position="1306"/>
        <end position="1318"/>
    </location>
</feature>
<dbReference type="GO" id="GO:0000146">
    <property type="term" value="F:microfilament motor activity"/>
    <property type="evidence" value="ECO:0007669"/>
    <property type="project" value="TreeGrafter"/>
</dbReference>
<feature type="coiled-coil region" evidence="1">
    <location>
        <begin position="303"/>
        <end position="337"/>
    </location>
</feature>
<feature type="compositionally biased region" description="Polar residues" evidence="2">
    <location>
        <begin position="1270"/>
        <end position="1286"/>
    </location>
</feature>
<feature type="compositionally biased region" description="Polar residues" evidence="2">
    <location>
        <begin position="1160"/>
        <end position="1172"/>
    </location>
</feature>
<feature type="compositionally biased region" description="Basic and acidic residues" evidence="2">
    <location>
        <begin position="168"/>
        <end position="180"/>
    </location>
</feature>
<feature type="compositionally biased region" description="Polar residues" evidence="2">
    <location>
        <begin position="202"/>
        <end position="218"/>
    </location>
</feature>
<accession>J3KIP8</accession>
<dbReference type="GO" id="GO:0005737">
    <property type="term" value="C:cytoplasm"/>
    <property type="evidence" value="ECO:0007669"/>
    <property type="project" value="TreeGrafter"/>
</dbReference>
<evidence type="ECO:0000256" key="2">
    <source>
        <dbReference type="SAM" id="MobiDB-lite"/>
    </source>
</evidence>
<dbReference type="OrthoDB" id="4201669at2759"/>
<dbReference type="OMA" id="TRMRQRE"/>
<feature type="compositionally biased region" description="Basic and acidic residues" evidence="2">
    <location>
        <begin position="1239"/>
        <end position="1258"/>
    </location>
</feature>
<dbReference type="VEuPathDB" id="FungiDB:CIMG_01214"/>
<keyword evidence="1" id="KW-0175">Coiled coil</keyword>
<dbReference type="GeneID" id="4565576"/>
<feature type="region of interest" description="Disordered" evidence="2">
    <location>
        <begin position="1093"/>
        <end position="1115"/>
    </location>
</feature>
<dbReference type="KEGG" id="cim:CIMG_01214"/>
<dbReference type="PANTHER" id="PTHR45615:SF40">
    <property type="entry name" value="MYOSIN HEAVY CHAIN, NON-MUSCLE"/>
    <property type="match status" value="1"/>
</dbReference>
<evidence type="ECO:0008006" key="5">
    <source>
        <dbReference type="Google" id="ProtNLM"/>
    </source>
</evidence>
<dbReference type="Proteomes" id="UP000001261">
    <property type="component" value="Unassembled WGS sequence"/>
</dbReference>
<feature type="coiled-coil region" evidence="1">
    <location>
        <begin position="617"/>
        <end position="720"/>
    </location>
</feature>
<feature type="region of interest" description="Disordered" evidence="2">
    <location>
        <begin position="1300"/>
        <end position="1333"/>
    </location>
</feature>
<feature type="region of interest" description="Disordered" evidence="2">
    <location>
        <begin position="1212"/>
        <end position="1286"/>
    </location>
</feature>
<organism evidence="3 4">
    <name type="scientific">Coccidioides immitis (strain RS)</name>
    <name type="common">Valley fever fungus</name>
    <dbReference type="NCBI Taxonomy" id="246410"/>
    <lineage>
        <taxon>Eukaryota</taxon>
        <taxon>Fungi</taxon>
        <taxon>Dikarya</taxon>
        <taxon>Ascomycota</taxon>
        <taxon>Pezizomycotina</taxon>
        <taxon>Eurotiomycetes</taxon>
        <taxon>Eurotiomycetidae</taxon>
        <taxon>Onygenales</taxon>
        <taxon>Onygenaceae</taxon>
        <taxon>Coccidioides</taxon>
    </lineage>
</organism>
<dbReference type="GO" id="GO:0051015">
    <property type="term" value="F:actin filament binding"/>
    <property type="evidence" value="ECO:0007669"/>
    <property type="project" value="TreeGrafter"/>
</dbReference>
<dbReference type="EMBL" id="GG704911">
    <property type="protein sequence ID" value="EAS35860.3"/>
    <property type="molecule type" value="Genomic_DNA"/>
</dbReference>
<feature type="compositionally biased region" description="Polar residues" evidence="2">
    <location>
        <begin position="110"/>
        <end position="124"/>
    </location>
</feature>
<dbReference type="STRING" id="246410.J3KIP8"/>
<name>J3KIP8_COCIM</name>
<evidence type="ECO:0000256" key="1">
    <source>
        <dbReference type="SAM" id="Coils"/>
    </source>
</evidence>
<feature type="region of interest" description="Disordered" evidence="2">
    <location>
        <begin position="168"/>
        <end position="275"/>
    </location>
</feature>